<dbReference type="GO" id="GO:0016829">
    <property type="term" value="F:lyase activity"/>
    <property type="evidence" value="ECO:0007669"/>
    <property type="project" value="InterPro"/>
</dbReference>
<dbReference type="InterPro" id="IPR023375">
    <property type="entry name" value="ADC_dom_sf"/>
</dbReference>
<feature type="non-terminal residue" evidence="1">
    <location>
        <position position="172"/>
    </location>
</feature>
<protein>
    <submittedName>
        <fullName evidence="1">Uncharacterized protein</fullName>
    </submittedName>
</protein>
<organism evidence="1 2">
    <name type="scientific">SAR86 cluster bacterium</name>
    <dbReference type="NCBI Taxonomy" id="2030880"/>
    <lineage>
        <taxon>Bacteria</taxon>
        <taxon>Pseudomonadati</taxon>
        <taxon>Pseudomonadota</taxon>
        <taxon>Gammaproteobacteria</taxon>
        <taxon>SAR86 cluster</taxon>
    </lineage>
</organism>
<gene>
    <name evidence="1" type="ORF">EVB01_00845</name>
</gene>
<comment type="caution">
    <text evidence="1">The sequence shown here is derived from an EMBL/GenBank/DDBJ whole genome shotgun (WGS) entry which is preliminary data.</text>
</comment>
<sequence length="172" mass="19033">MTQLRFVKTPEQLIEAAENNLEFFDANMQAIKAWYKTEPGLIEQLIPAPLEPHADPMVRIVISRVFVDLNGGMDFGAATFGVNCMYKGKEGIYEITMPMETEGVVVGGRETYGEPKKIADVTASKDGDDCVATVTRHGITYLELKGKATDSLETSSFTDDVYCFKVFPSCEQ</sequence>
<dbReference type="AlphaFoldDB" id="A0A520LTG2"/>
<evidence type="ECO:0000313" key="1">
    <source>
        <dbReference type="EMBL" id="RZO12267.1"/>
    </source>
</evidence>
<dbReference type="SUPFAM" id="SSF160104">
    <property type="entry name" value="Acetoacetate decarboxylase-like"/>
    <property type="match status" value="1"/>
</dbReference>
<name>A0A520LTG2_9GAMM</name>
<proteinExistence type="predicted"/>
<dbReference type="EMBL" id="SHBN01000009">
    <property type="protein sequence ID" value="RZO12267.1"/>
    <property type="molecule type" value="Genomic_DNA"/>
</dbReference>
<evidence type="ECO:0000313" key="2">
    <source>
        <dbReference type="Proteomes" id="UP000319023"/>
    </source>
</evidence>
<dbReference type="Proteomes" id="UP000319023">
    <property type="component" value="Unassembled WGS sequence"/>
</dbReference>
<dbReference type="Pfam" id="PF06314">
    <property type="entry name" value="ADC"/>
    <property type="match status" value="1"/>
</dbReference>
<dbReference type="InterPro" id="IPR010451">
    <property type="entry name" value="Acetoacetate_decarboxylase"/>
</dbReference>
<accession>A0A520LTG2</accession>
<dbReference type="Gene3D" id="2.40.400.10">
    <property type="entry name" value="Acetoacetate decarboxylase-like"/>
    <property type="match status" value="1"/>
</dbReference>
<reference evidence="1 2" key="1">
    <citation type="submission" date="2019-02" db="EMBL/GenBank/DDBJ databases">
        <title>Prokaryotic population dynamics and viral predation in marine succession experiment using metagenomics: the confinement effect.</title>
        <authorList>
            <person name="Haro-Moreno J.M."/>
            <person name="Rodriguez-Valera F."/>
            <person name="Lopez-Perez M."/>
        </authorList>
    </citation>
    <scope>NUCLEOTIDE SEQUENCE [LARGE SCALE GENOMIC DNA]</scope>
    <source>
        <strain evidence="1">MED-G168</strain>
    </source>
</reference>